<evidence type="ECO:0000313" key="6">
    <source>
        <dbReference type="EMBL" id="AOT59530.1"/>
    </source>
</evidence>
<name>A0A1D8G266_9ACTN</name>
<dbReference type="InterPro" id="IPR000847">
    <property type="entry name" value="LysR_HTH_N"/>
</dbReference>
<feature type="domain" description="HTH lysR-type" evidence="5">
    <location>
        <begin position="1"/>
        <end position="58"/>
    </location>
</feature>
<proteinExistence type="inferred from homology"/>
<evidence type="ECO:0000256" key="4">
    <source>
        <dbReference type="ARBA" id="ARBA00023163"/>
    </source>
</evidence>
<gene>
    <name evidence="6" type="primary">gltR</name>
    <name evidence="6" type="ORF">A4G23_02372</name>
</gene>
<dbReference type="GeneID" id="91403911"/>
<evidence type="ECO:0000313" key="7">
    <source>
        <dbReference type="Proteomes" id="UP000095349"/>
    </source>
</evidence>
<dbReference type="InterPro" id="IPR005119">
    <property type="entry name" value="LysR_subst-bd"/>
</dbReference>
<keyword evidence="2" id="KW-0805">Transcription regulation</keyword>
<dbReference type="AlphaFoldDB" id="A0A1D8G266"/>
<comment type="similarity">
    <text evidence="1">Belongs to the LysR transcriptional regulatory family.</text>
</comment>
<dbReference type="Proteomes" id="UP000095349">
    <property type="component" value="Chromosome"/>
</dbReference>
<dbReference type="PATRIC" id="fig|285473.5.peg.2483"/>
<dbReference type="PANTHER" id="PTHR30126">
    <property type="entry name" value="HTH-TYPE TRANSCRIPTIONAL REGULATOR"/>
    <property type="match status" value="1"/>
</dbReference>
<dbReference type="CDD" id="cd05466">
    <property type="entry name" value="PBP2_LTTR_substrate"/>
    <property type="match status" value="1"/>
</dbReference>
<dbReference type="Pfam" id="PF00126">
    <property type="entry name" value="HTH_1"/>
    <property type="match status" value="1"/>
</dbReference>
<keyword evidence="7" id="KW-1185">Reference proteome</keyword>
<dbReference type="Gene3D" id="3.40.190.290">
    <property type="match status" value="1"/>
</dbReference>
<evidence type="ECO:0000259" key="5">
    <source>
        <dbReference type="PROSITE" id="PS50931"/>
    </source>
</evidence>
<reference evidence="6 7" key="1">
    <citation type="submission" date="2016-09" db="EMBL/GenBank/DDBJ databases">
        <title>Streptomyces rubrolavendulae MJM4426 Genome sequencing and assembly.</title>
        <authorList>
            <person name="Kim J.-G."/>
        </authorList>
    </citation>
    <scope>NUCLEOTIDE SEQUENCE [LARGE SCALE GENOMIC DNA]</scope>
    <source>
        <strain evidence="6 7">MJM4426</strain>
    </source>
</reference>
<dbReference type="STRING" id="285473.A4G23_02372"/>
<dbReference type="EMBL" id="CP017316">
    <property type="protein sequence ID" value="AOT59530.1"/>
    <property type="molecule type" value="Genomic_DNA"/>
</dbReference>
<dbReference type="SUPFAM" id="SSF53850">
    <property type="entry name" value="Periplasmic binding protein-like II"/>
    <property type="match status" value="1"/>
</dbReference>
<sequence>MDIRQLTTFHKVATLLSFTRAATELRYAQSSVTAQIKSLESSLGTELFERLGARIQLTPAGQRLLPYAEQMLALAGEARGIAAGGGEPSGMLTVGTMESITSYRMPPVLEFFHHRYPQLQLVLRPSLCAETLYALRQGIFDMGFLMEAETKHPGVDSEVLGAEPLVVVAAPGHPLAREEKVTLDQLREVQVLAPEAGCAYRELFEAELNDGTGEPVPFLEFGNIESIKRGLAAGLGVALLPTMTVADDLAAGSFAALAWEPPFEVYTQLAWRRGRRQTREMRLFVERTMECMASEYERVADRAAPLGGGTD</sequence>
<protein>
    <submittedName>
        <fullName evidence="6">HTH-type transcriptional regulator GltR</fullName>
    </submittedName>
</protein>
<keyword evidence="3" id="KW-0238">DNA-binding</keyword>
<evidence type="ECO:0000256" key="2">
    <source>
        <dbReference type="ARBA" id="ARBA00023015"/>
    </source>
</evidence>
<evidence type="ECO:0000256" key="1">
    <source>
        <dbReference type="ARBA" id="ARBA00009437"/>
    </source>
</evidence>
<accession>A0A1D8G266</accession>
<dbReference type="GO" id="GO:0003700">
    <property type="term" value="F:DNA-binding transcription factor activity"/>
    <property type="evidence" value="ECO:0007669"/>
    <property type="project" value="InterPro"/>
</dbReference>
<dbReference type="OrthoDB" id="8479357at2"/>
<dbReference type="PRINTS" id="PR00039">
    <property type="entry name" value="HTHLYSR"/>
</dbReference>
<dbReference type="Pfam" id="PF03466">
    <property type="entry name" value="LysR_substrate"/>
    <property type="match status" value="1"/>
</dbReference>
<dbReference type="SUPFAM" id="SSF46785">
    <property type="entry name" value="Winged helix' DNA-binding domain"/>
    <property type="match status" value="1"/>
</dbReference>
<dbReference type="GO" id="GO:0000976">
    <property type="term" value="F:transcription cis-regulatory region binding"/>
    <property type="evidence" value="ECO:0007669"/>
    <property type="project" value="TreeGrafter"/>
</dbReference>
<dbReference type="PROSITE" id="PS50931">
    <property type="entry name" value="HTH_LYSR"/>
    <property type="match status" value="1"/>
</dbReference>
<dbReference type="FunFam" id="1.10.10.10:FF:000001">
    <property type="entry name" value="LysR family transcriptional regulator"/>
    <property type="match status" value="1"/>
</dbReference>
<dbReference type="RefSeq" id="WP_031131698.1">
    <property type="nucleotide sequence ID" value="NZ_CP017316.1"/>
</dbReference>
<evidence type="ECO:0000256" key="3">
    <source>
        <dbReference type="ARBA" id="ARBA00023125"/>
    </source>
</evidence>
<dbReference type="KEGG" id="srn:A4G23_02372"/>
<dbReference type="Gene3D" id="1.10.10.10">
    <property type="entry name" value="Winged helix-like DNA-binding domain superfamily/Winged helix DNA-binding domain"/>
    <property type="match status" value="1"/>
</dbReference>
<dbReference type="InterPro" id="IPR036388">
    <property type="entry name" value="WH-like_DNA-bd_sf"/>
</dbReference>
<dbReference type="InterPro" id="IPR036390">
    <property type="entry name" value="WH_DNA-bd_sf"/>
</dbReference>
<organism evidence="6 7">
    <name type="scientific">Streptomyces rubrolavendulae</name>
    <dbReference type="NCBI Taxonomy" id="285473"/>
    <lineage>
        <taxon>Bacteria</taxon>
        <taxon>Bacillati</taxon>
        <taxon>Actinomycetota</taxon>
        <taxon>Actinomycetes</taxon>
        <taxon>Kitasatosporales</taxon>
        <taxon>Streptomycetaceae</taxon>
        <taxon>Streptomyces</taxon>
    </lineage>
</organism>
<dbReference type="PANTHER" id="PTHR30126:SF100">
    <property type="entry name" value="LYSR-FAMILY TRANSCRIPTIONAL REGULATOR"/>
    <property type="match status" value="1"/>
</dbReference>
<keyword evidence="4" id="KW-0804">Transcription</keyword>